<feature type="region of interest" description="Disordered" evidence="1">
    <location>
        <begin position="1"/>
        <end position="86"/>
    </location>
</feature>
<proteinExistence type="predicted"/>
<organism evidence="3">
    <name type="scientific">Acromyrmex echinatior</name>
    <name type="common">Panamanian leafcutter ant</name>
    <name type="synonym">Acromyrmex octospinosus echinatior</name>
    <dbReference type="NCBI Taxonomy" id="103372"/>
    <lineage>
        <taxon>Eukaryota</taxon>
        <taxon>Metazoa</taxon>
        <taxon>Ecdysozoa</taxon>
        <taxon>Arthropoda</taxon>
        <taxon>Hexapoda</taxon>
        <taxon>Insecta</taxon>
        <taxon>Pterygota</taxon>
        <taxon>Neoptera</taxon>
        <taxon>Endopterygota</taxon>
        <taxon>Hymenoptera</taxon>
        <taxon>Apocrita</taxon>
        <taxon>Aculeata</taxon>
        <taxon>Formicoidea</taxon>
        <taxon>Formicidae</taxon>
        <taxon>Myrmicinae</taxon>
        <taxon>Acromyrmex</taxon>
    </lineage>
</organism>
<keyword evidence="3" id="KW-1185">Reference proteome</keyword>
<evidence type="ECO:0000313" key="2">
    <source>
        <dbReference type="EMBL" id="EGI60960.1"/>
    </source>
</evidence>
<feature type="compositionally biased region" description="Acidic residues" evidence="1">
    <location>
        <begin position="69"/>
        <end position="79"/>
    </location>
</feature>
<dbReference type="AlphaFoldDB" id="F4WY35"/>
<dbReference type="EMBL" id="GL888434">
    <property type="protein sequence ID" value="EGI60960.1"/>
    <property type="molecule type" value="Genomic_DNA"/>
</dbReference>
<gene>
    <name evidence="2" type="ORF">G5I_10880</name>
</gene>
<accession>F4WY35</accession>
<feature type="compositionally biased region" description="Basic residues" evidence="1">
    <location>
        <begin position="57"/>
        <end position="66"/>
    </location>
</feature>
<evidence type="ECO:0000256" key="1">
    <source>
        <dbReference type="SAM" id="MobiDB-lite"/>
    </source>
</evidence>
<evidence type="ECO:0000313" key="3">
    <source>
        <dbReference type="Proteomes" id="UP000007755"/>
    </source>
</evidence>
<sequence>MDEPRVSASCTCRRASGSGRLPPPPPPSPLHSAATDGCSTTRHTMRGGSSDPTIFGKGRRGGRRRAGAGEEEEEEEENPDLNLRPQKAINTVRCTRSTHTYTAYHITHGHTSTALCGNGVSSPCAQLSDDRARIGREERVAVSFV</sequence>
<protein>
    <submittedName>
        <fullName evidence="2">Uncharacterized protein</fullName>
    </submittedName>
</protein>
<dbReference type="InParanoid" id="F4WY35"/>
<reference evidence="2" key="1">
    <citation type="submission" date="2011-02" db="EMBL/GenBank/DDBJ databases">
        <title>The genome of the leaf-cutting ant Acromyrmex echinatior suggests key adaptations to social evolution and fungus farming.</title>
        <authorList>
            <person name="Nygaard S."/>
            <person name="Zhang G."/>
        </authorList>
    </citation>
    <scope>NUCLEOTIDE SEQUENCE</scope>
</reference>
<dbReference type="Proteomes" id="UP000007755">
    <property type="component" value="Unassembled WGS sequence"/>
</dbReference>
<name>F4WY35_ACREC</name>